<evidence type="ECO:0000313" key="2">
    <source>
        <dbReference type="EMBL" id="RAI74989.1"/>
    </source>
</evidence>
<comment type="caution">
    <text evidence="2">The sequence shown here is derived from an EMBL/GenBank/DDBJ whole genome shotgun (WGS) entry which is preliminary data.</text>
</comment>
<keyword evidence="3" id="KW-1185">Reference proteome</keyword>
<sequence>MQKLILTLLLGSLGISTVRAQDPQFSQFYANPLYHNPAFAGNSGSSRLILNYRNQWPALGTNYQTMAASFDTYLEADRGPVGLGWGVQAIYDQQANYWRTNTVNAILAPDVTLFHDSNRTWRLTGSAQVSFTSGRYNPAGLTFVDQFSANGLTSLTSSDPLSVAGISHNFLDFSTGALLESQPDERDQASFWIGSTLHHIGKSLRREDWVGQRFGAQFGIRFPMNLSVGEHGLGNEASRDKSITFTANYRQQGADRQLDAGLNATYSPLMIGVWYRNIPFRRYNQTSQRDALIGLLALQLERFMVQYSYDVTISSLSWASGGAHELTIWYGFDSLFSFSSRRGNAKRQRKCLNF</sequence>
<evidence type="ECO:0008006" key="4">
    <source>
        <dbReference type="Google" id="ProtNLM"/>
    </source>
</evidence>
<dbReference type="RefSeq" id="WP_111342841.1">
    <property type="nucleotide sequence ID" value="NZ_QLII01000001.1"/>
</dbReference>
<dbReference type="EMBL" id="QLII01000001">
    <property type="protein sequence ID" value="RAI74989.1"/>
    <property type="molecule type" value="Genomic_DNA"/>
</dbReference>
<accession>A0A327NKT7</accession>
<dbReference type="InterPro" id="IPR019861">
    <property type="entry name" value="PorP/SprF_Bacteroidetes"/>
</dbReference>
<reference evidence="2 3" key="1">
    <citation type="submission" date="2018-06" db="EMBL/GenBank/DDBJ databases">
        <title>Spirosoma sp. HMF3257 Genome sequencing and assembly.</title>
        <authorList>
            <person name="Kang H."/>
            <person name="Cha I."/>
            <person name="Kim H."/>
            <person name="Kang J."/>
            <person name="Joh K."/>
        </authorList>
    </citation>
    <scope>NUCLEOTIDE SEQUENCE [LARGE SCALE GENOMIC DNA]</scope>
    <source>
        <strain evidence="2 3">HMF3257</strain>
    </source>
</reference>
<dbReference type="OrthoDB" id="1186563at2"/>
<dbReference type="Pfam" id="PF11751">
    <property type="entry name" value="PorP_SprF"/>
    <property type="match status" value="1"/>
</dbReference>
<keyword evidence="1" id="KW-0732">Signal</keyword>
<evidence type="ECO:0000313" key="3">
    <source>
        <dbReference type="Proteomes" id="UP000249016"/>
    </source>
</evidence>
<gene>
    <name evidence="2" type="ORF">HMF3257_13500</name>
</gene>
<dbReference type="Proteomes" id="UP000249016">
    <property type="component" value="Unassembled WGS sequence"/>
</dbReference>
<feature type="signal peptide" evidence="1">
    <location>
        <begin position="1"/>
        <end position="20"/>
    </location>
</feature>
<organism evidence="2 3">
    <name type="scientific">Spirosoma telluris</name>
    <dbReference type="NCBI Taxonomy" id="2183553"/>
    <lineage>
        <taxon>Bacteria</taxon>
        <taxon>Pseudomonadati</taxon>
        <taxon>Bacteroidota</taxon>
        <taxon>Cytophagia</taxon>
        <taxon>Cytophagales</taxon>
        <taxon>Cytophagaceae</taxon>
        <taxon>Spirosoma</taxon>
    </lineage>
</organism>
<dbReference type="NCBIfam" id="TIGR03519">
    <property type="entry name" value="T9SS_PorP_fam"/>
    <property type="match status" value="1"/>
</dbReference>
<dbReference type="AlphaFoldDB" id="A0A327NKT7"/>
<proteinExistence type="predicted"/>
<evidence type="ECO:0000256" key="1">
    <source>
        <dbReference type="SAM" id="SignalP"/>
    </source>
</evidence>
<name>A0A327NKT7_9BACT</name>
<protein>
    <recommendedName>
        <fullName evidence="4">Type IX secretion system membrane protein PorP/SprF</fullName>
    </recommendedName>
</protein>
<feature type="chain" id="PRO_5016453899" description="Type IX secretion system membrane protein PorP/SprF" evidence="1">
    <location>
        <begin position="21"/>
        <end position="354"/>
    </location>
</feature>